<dbReference type="STRING" id="1850517.A8708_18505"/>
<keyword evidence="3" id="KW-0749">Sporulation</keyword>
<comment type="similarity">
    <text evidence="2">Belongs to the SspH family.</text>
</comment>
<name>A0A198AGA5_9BACL</name>
<dbReference type="Pfam" id="PF08141">
    <property type="entry name" value="SspH"/>
    <property type="match status" value="1"/>
</dbReference>
<dbReference type="OrthoDB" id="1683648at2"/>
<dbReference type="EMBL" id="LYPB01000050">
    <property type="protein sequence ID" value="OAS20549.1"/>
    <property type="molecule type" value="Genomic_DNA"/>
</dbReference>
<dbReference type="RefSeq" id="WP_068663174.1">
    <property type="nucleotide sequence ID" value="NZ_LYPB01000050.1"/>
</dbReference>
<comment type="caution">
    <text evidence="4">The sequence shown here is derived from an EMBL/GenBank/DDBJ whole genome shotgun (WGS) entry which is preliminary data.</text>
</comment>
<accession>A0A198AGA5</accession>
<dbReference type="GO" id="GO:0030435">
    <property type="term" value="P:sporulation resulting in formation of a cellular spore"/>
    <property type="evidence" value="ECO:0007669"/>
    <property type="project" value="UniProtKB-KW"/>
</dbReference>
<sequence>MNVHRAQEILAAHEKIEVDLNGLAVWIDSVDSGKGLVKVHAEGNPADARVVPAKELEEVH</sequence>
<protein>
    <submittedName>
        <fullName evidence="4">Spore protein</fullName>
    </submittedName>
</protein>
<comment type="subcellular location">
    <subcellularLocation>
        <location evidence="1">Spore core</location>
    </subcellularLocation>
</comment>
<dbReference type="Proteomes" id="UP000078454">
    <property type="component" value="Unassembled WGS sequence"/>
</dbReference>
<reference evidence="4 5" key="1">
    <citation type="submission" date="2016-05" db="EMBL/GenBank/DDBJ databases">
        <title>Paenibacillus sp. 1ZS3-15 nov., isolated from the rhizosphere soil.</title>
        <authorList>
            <person name="Zhang X.X."/>
            <person name="Zhang J."/>
        </authorList>
    </citation>
    <scope>NUCLEOTIDE SEQUENCE [LARGE SCALE GENOMIC DNA]</scope>
    <source>
        <strain evidence="4 5">1ZS3-15</strain>
    </source>
</reference>
<evidence type="ECO:0000313" key="4">
    <source>
        <dbReference type="EMBL" id="OAS20549.1"/>
    </source>
</evidence>
<evidence type="ECO:0000256" key="3">
    <source>
        <dbReference type="ARBA" id="ARBA00022969"/>
    </source>
</evidence>
<dbReference type="GO" id="GO:0042601">
    <property type="term" value="C:endospore-forming forespore"/>
    <property type="evidence" value="ECO:0007669"/>
    <property type="project" value="InterPro"/>
</dbReference>
<dbReference type="GO" id="GO:0030436">
    <property type="term" value="P:asexual sporulation"/>
    <property type="evidence" value="ECO:0007669"/>
    <property type="project" value="InterPro"/>
</dbReference>
<evidence type="ECO:0000256" key="2">
    <source>
        <dbReference type="ARBA" id="ARBA00006573"/>
    </source>
</evidence>
<organism evidence="4 5">
    <name type="scientific">Paenibacillus oryzisoli</name>
    <dbReference type="NCBI Taxonomy" id="1850517"/>
    <lineage>
        <taxon>Bacteria</taxon>
        <taxon>Bacillati</taxon>
        <taxon>Bacillota</taxon>
        <taxon>Bacilli</taxon>
        <taxon>Bacillales</taxon>
        <taxon>Paenibacillaceae</taxon>
        <taxon>Paenibacillus</taxon>
    </lineage>
</organism>
<dbReference type="InterPro" id="IPR012610">
    <property type="entry name" value="SASP_SspH"/>
</dbReference>
<dbReference type="AlphaFoldDB" id="A0A198AGA5"/>
<evidence type="ECO:0000256" key="1">
    <source>
        <dbReference type="ARBA" id="ARBA00004288"/>
    </source>
</evidence>
<evidence type="ECO:0000313" key="5">
    <source>
        <dbReference type="Proteomes" id="UP000078454"/>
    </source>
</evidence>
<proteinExistence type="inferred from homology"/>
<keyword evidence="5" id="KW-1185">Reference proteome</keyword>
<gene>
    <name evidence="4" type="ORF">A8708_18505</name>
</gene>